<dbReference type="OrthoDB" id="17089at2759"/>
<dbReference type="PANTHER" id="PTHR28106">
    <property type="entry name" value="MITOCHONDRIAL ATPASE COMPLEX SUBUNIT ATP10"/>
    <property type="match status" value="1"/>
</dbReference>
<protein>
    <submittedName>
        <fullName evidence="1">Uncharacterized protein</fullName>
    </submittedName>
</protein>
<dbReference type="RefSeq" id="XP_033657173.1">
    <property type="nucleotide sequence ID" value="XM_033793520.1"/>
</dbReference>
<dbReference type="GO" id="GO:0033615">
    <property type="term" value="P:mitochondrial proton-transporting ATP synthase complex assembly"/>
    <property type="evidence" value="ECO:0007669"/>
    <property type="project" value="TreeGrafter"/>
</dbReference>
<dbReference type="EMBL" id="ML986486">
    <property type="protein sequence ID" value="KAF2279634.1"/>
    <property type="molecule type" value="Genomic_DNA"/>
</dbReference>
<dbReference type="InterPro" id="IPR007849">
    <property type="entry name" value="ATP10"/>
</dbReference>
<dbReference type="Proteomes" id="UP000800097">
    <property type="component" value="Unassembled WGS sequence"/>
</dbReference>
<reference evidence="1" key="1">
    <citation type="journal article" date="2020" name="Stud. Mycol.">
        <title>101 Dothideomycetes genomes: a test case for predicting lifestyles and emergence of pathogens.</title>
        <authorList>
            <person name="Haridas S."/>
            <person name="Albert R."/>
            <person name="Binder M."/>
            <person name="Bloem J."/>
            <person name="Labutti K."/>
            <person name="Salamov A."/>
            <person name="Andreopoulos B."/>
            <person name="Baker S."/>
            <person name="Barry K."/>
            <person name="Bills G."/>
            <person name="Bluhm B."/>
            <person name="Cannon C."/>
            <person name="Castanera R."/>
            <person name="Culley D."/>
            <person name="Daum C."/>
            <person name="Ezra D."/>
            <person name="Gonzalez J."/>
            <person name="Henrissat B."/>
            <person name="Kuo A."/>
            <person name="Liang C."/>
            <person name="Lipzen A."/>
            <person name="Lutzoni F."/>
            <person name="Magnuson J."/>
            <person name="Mondo S."/>
            <person name="Nolan M."/>
            <person name="Ohm R."/>
            <person name="Pangilinan J."/>
            <person name="Park H.-J."/>
            <person name="Ramirez L."/>
            <person name="Alfaro M."/>
            <person name="Sun H."/>
            <person name="Tritt A."/>
            <person name="Yoshinaga Y."/>
            <person name="Zwiers L.-H."/>
            <person name="Turgeon B."/>
            <person name="Goodwin S."/>
            <person name="Spatafora J."/>
            <person name="Crous P."/>
            <person name="Grigoriev I."/>
        </authorList>
    </citation>
    <scope>NUCLEOTIDE SEQUENCE</scope>
    <source>
        <strain evidence="1">CBS 379.55</strain>
    </source>
</reference>
<organism evidence="1 2">
    <name type="scientific">Westerdykella ornata</name>
    <dbReference type="NCBI Taxonomy" id="318751"/>
    <lineage>
        <taxon>Eukaryota</taxon>
        <taxon>Fungi</taxon>
        <taxon>Dikarya</taxon>
        <taxon>Ascomycota</taxon>
        <taxon>Pezizomycotina</taxon>
        <taxon>Dothideomycetes</taxon>
        <taxon>Pleosporomycetidae</taxon>
        <taxon>Pleosporales</taxon>
        <taxon>Sporormiaceae</taxon>
        <taxon>Westerdykella</taxon>
    </lineage>
</organism>
<dbReference type="PANTHER" id="PTHR28106:SF1">
    <property type="entry name" value="MITOCHONDRIAL ATPASE COMPLEX SUBUNIT ATP10"/>
    <property type="match status" value="1"/>
</dbReference>
<dbReference type="GeneID" id="54546695"/>
<sequence>MLQTRITAPIRRVVTAKPSLCIRCQRRVLTLPGFLLPLRPFATTTTFRRPANSSEELKDDEPEFIPQPLGRPIGFPNPPKPGQSIGREKKTYTGATMLDRNLEKRKDLVKEWQQNYFRDLKNVRKYRKGKTFMANPRIFKKEAALYFPNFHGETLAEREADTTPILNGKISVVNIFGTLWGEEQTQSFTGKKENPELRRLLEENKDIAQMVDLNVEENTMKAWIVAIFRWKLRRQRPEEDWNKYFVIRRGVSDVIREKIGLLNGRVGYVYLLDENCKIRWAGSADAEGTEKEDLTRGAQRLIQEYRTFLARVEDLKRQR</sequence>
<name>A0A6A6JTR8_WESOR</name>
<gene>
    <name evidence="1" type="ORF">EI97DRAFT_182180</name>
</gene>
<dbReference type="AlphaFoldDB" id="A0A6A6JTR8"/>
<dbReference type="GO" id="GO:0005743">
    <property type="term" value="C:mitochondrial inner membrane"/>
    <property type="evidence" value="ECO:0007669"/>
    <property type="project" value="TreeGrafter"/>
</dbReference>
<dbReference type="Pfam" id="PF05176">
    <property type="entry name" value="ATP-synt_10"/>
    <property type="match status" value="1"/>
</dbReference>
<evidence type="ECO:0000313" key="1">
    <source>
        <dbReference type="EMBL" id="KAF2279634.1"/>
    </source>
</evidence>
<keyword evidence="2" id="KW-1185">Reference proteome</keyword>
<evidence type="ECO:0000313" key="2">
    <source>
        <dbReference type="Proteomes" id="UP000800097"/>
    </source>
</evidence>
<proteinExistence type="predicted"/>
<accession>A0A6A6JTR8</accession>